<proteinExistence type="predicted"/>
<keyword evidence="3 7" id="KW-1133">Transmembrane helix</keyword>
<dbReference type="PANTHER" id="PTHR30518:SF2">
    <property type="entry name" value="ENDOLYTIC MUREIN TRANSGLYCOSYLASE"/>
    <property type="match status" value="1"/>
</dbReference>
<evidence type="ECO:0000313" key="8">
    <source>
        <dbReference type="EMBL" id="KKT11282.1"/>
    </source>
</evidence>
<dbReference type="PANTHER" id="PTHR30518">
    <property type="entry name" value="ENDOLYTIC MUREIN TRANSGLYCOSYLASE"/>
    <property type="match status" value="1"/>
</dbReference>
<dbReference type="GO" id="GO:0071555">
    <property type="term" value="P:cell wall organization"/>
    <property type="evidence" value="ECO:0007669"/>
    <property type="project" value="UniProtKB-KW"/>
</dbReference>
<evidence type="ECO:0000256" key="5">
    <source>
        <dbReference type="ARBA" id="ARBA00023239"/>
    </source>
</evidence>
<reference evidence="8 9" key="1">
    <citation type="journal article" date="2015" name="Nature">
        <title>rRNA introns, odd ribosomes, and small enigmatic genomes across a large radiation of phyla.</title>
        <authorList>
            <person name="Brown C.T."/>
            <person name="Hug L.A."/>
            <person name="Thomas B.C."/>
            <person name="Sharon I."/>
            <person name="Castelle C.J."/>
            <person name="Singh A."/>
            <person name="Wilkins M.J."/>
            <person name="Williams K.H."/>
            <person name="Banfield J.F."/>
        </authorList>
    </citation>
    <scope>NUCLEOTIDE SEQUENCE [LARGE SCALE GENOMIC DNA]</scope>
</reference>
<dbReference type="GO" id="GO:0016829">
    <property type="term" value="F:lyase activity"/>
    <property type="evidence" value="ECO:0007669"/>
    <property type="project" value="UniProtKB-KW"/>
</dbReference>
<dbReference type="Gene3D" id="3.30.1490.480">
    <property type="entry name" value="Endolytic murein transglycosylase"/>
    <property type="match status" value="1"/>
</dbReference>
<dbReference type="InterPro" id="IPR003770">
    <property type="entry name" value="MLTG-like"/>
</dbReference>
<dbReference type="AlphaFoldDB" id="A0A0G1GV88"/>
<evidence type="ECO:0000256" key="1">
    <source>
        <dbReference type="ARBA" id="ARBA00022475"/>
    </source>
</evidence>
<sequence>MNEFALESGQPAPRLDGMRRINFYLLGAVTFLVLCYFFFLSAPGNFPPGAVIRVEKGSSLRSVSAVLKKEHIIRSRVAFESLVIILGGEKRIVSADYLFENKLPVWEVALRIRWGKHFMAPVSVTIPEGFDVKQIGDTFASKLTNFNKARFLLKAESKEGYLFPDTYFFLTDADEDDVLRSMTDNFNKKIVSLSGEIASSGKTEKDIIIMSSIIEREAKGNIDREVISGILWKRLKIGMPLQADAAPETYKTKGLPEAPISNPGILSIKAAIYPKSSPYLYYLHDKNGNIHYAKSFSEHEQNILKYLK</sequence>
<accession>A0A0G1GV88</accession>
<evidence type="ECO:0000256" key="4">
    <source>
        <dbReference type="ARBA" id="ARBA00023136"/>
    </source>
</evidence>
<evidence type="ECO:0000313" key="9">
    <source>
        <dbReference type="Proteomes" id="UP000033907"/>
    </source>
</evidence>
<evidence type="ECO:0000256" key="6">
    <source>
        <dbReference type="ARBA" id="ARBA00023316"/>
    </source>
</evidence>
<gene>
    <name evidence="8" type="ORF">UV91_C0008G0011</name>
</gene>
<keyword evidence="1" id="KW-1003">Cell membrane</keyword>
<keyword evidence="6" id="KW-0961">Cell wall biogenesis/degradation</keyword>
<keyword evidence="2 7" id="KW-0812">Transmembrane</keyword>
<evidence type="ECO:0000256" key="2">
    <source>
        <dbReference type="ARBA" id="ARBA00022692"/>
    </source>
</evidence>
<keyword evidence="4 7" id="KW-0472">Membrane</keyword>
<keyword evidence="5 8" id="KW-0456">Lyase</keyword>
<dbReference type="EMBL" id="LCGH01000008">
    <property type="protein sequence ID" value="KKT11282.1"/>
    <property type="molecule type" value="Genomic_DNA"/>
</dbReference>
<dbReference type="Proteomes" id="UP000033907">
    <property type="component" value="Unassembled WGS sequence"/>
</dbReference>
<dbReference type="Pfam" id="PF02618">
    <property type="entry name" value="YceG"/>
    <property type="match status" value="2"/>
</dbReference>
<evidence type="ECO:0000256" key="3">
    <source>
        <dbReference type="ARBA" id="ARBA00022989"/>
    </source>
</evidence>
<name>A0A0G1GV88_9BACT</name>
<organism evidence="8 9">
    <name type="scientific">Candidatus Nomurabacteria bacterium GW2011_GWF2_43_24</name>
    <dbReference type="NCBI Taxonomy" id="1618778"/>
    <lineage>
        <taxon>Bacteria</taxon>
        <taxon>Candidatus Nomuraibacteriota</taxon>
    </lineage>
</organism>
<comment type="caution">
    <text evidence="8">The sequence shown here is derived from an EMBL/GenBank/DDBJ whole genome shotgun (WGS) entry which is preliminary data.</text>
</comment>
<feature type="transmembrane region" description="Helical" evidence="7">
    <location>
        <begin position="21"/>
        <end position="39"/>
    </location>
</feature>
<protein>
    <submittedName>
        <fullName evidence="8">Aminodeoxychorismate lyase</fullName>
    </submittedName>
</protein>
<evidence type="ECO:0000256" key="7">
    <source>
        <dbReference type="SAM" id="Phobius"/>
    </source>
</evidence>